<evidence type="ECO:0000256" key="3">
    <source>
        <dbReference type="ARBA" id="ARBA00022777"/>
    </source>
</evidence>
<name>A0A533I4P8_PARDE</name>
<keyword evidence="3 8" id="KW-0418">Kinase</keyword>
<evidence type="ECO:0000256" key="4">
    <source>
        <dbReference type="ARBA" id="ARBA00022840"/>
    </source>
</evidence>
<dbReference type="NCBIfam" id="TIGR01378">
    <property type="entry name" value="thi_PPkinase"/>
    <property type="match status" value="1"/>
</dbReference>
<keyword evidence="1 8" id="KW-0808">Transferase</keyword>
<comment type="caution">
    <text evidence="8">The sequence shown here is derived from an EMBL/GenBank/DDBJ whole genome shotgun (WGS) entry which is preliminary data.</text>
</comment>
<dbReference type="InterPro" id="IPR007373">
    <property type="entry name" value="Thiamin_PyroPKinase_B1-bd"/>
</dbReference>
<protein>
    <recommendedName>
        <fullName evidence="5">Thiamine diphosphokinase</fullName>
        <ecNumber evidence="5">2.7.6.2</ecNumber>
    </recommendedName>
</protein>
<keyword evidence="4" id="KW-0067">ATP-binding</keyword>
<dbReference type="Gene3D" id="3.40.50.10240">
    <property type="entry name" value="Thiamin pyrophosphokinase, catalytic domain"/>
    <property type="match status" value="1"/>
</dbReference>
<evidence type="ECO:0000313" key="8">
    <source>
        <dbReference type="EMBL" id="TKW65725.1"/>
    </source>
</evidence>
<dbReference type="GO" id="GO:0009229">
    <property type="term" value="P:thiamine diphosphate biosynthetic process"/>
    <property type="evidence" value="ECO:0007669"/>
    <property type="project" value="InterPro"/>
</dbReference>
<dbReference type="InterPro" id="IPR036759">
    <property type="entry name" value="TPK_catalytic_sf"/>
</dbReference>
<organism evidence="8 9">
    <name type="scientific">Paracoccus denitrificans</name>
    <dbReference type="NCBI Taxonomy" id="266"/>
    <lineage>
        <taxon>Bacteria</taxon>
        <taxon>Pseudomonadati</taxon>
        <taxon>Pseudomonadota</taxon>
        <taxon>Alphaproteobacteria</taxon>
        <taxon>Rhodobacterales</taxon>
        <taxon>Paracoccaceae</taxon>
        <taxon>Paracoccus</taxon>
    </lineage>
</organism>
<dbReference type="GO" id="GO:0030975">
    <property type="term" value="F:thiamine binding"/>
    <property type="evidence" value="ECO:0007669"/>
    <property type="project" value="InterPro"/>
</dbReference>
<dbReference type="Proteomes" id="UP000315344">
    <property type="component" value="Unassembled WGS sequence"/>
</dbReference>
<sequence>MSGCRDPRHRLDTALQTAFHRDREGRRLSAPFRWHCGVTLVGGGAVSLRDMEEARKLAPVLVAADGGADAALALGQCPDMAIGDFDSISDAARATLGPDRLLHVAEQDSTDFAKALGRIEAHHVIAIGFSGRRLDHTLAALNVMTRNLAPPCVMLAAEDVAFMAPRDLSLPLAAETRVSLFPMGRVTGKSSGLKWPIDGIDFGPDGRVGTSNEATGAVQLSIYGPMLVMLPRDCLGLVVAAITAPMSA</sequence>
<dbReference type="InterPro" id="IPR053149">
    <property type="entry name" value="TPK"/>
</dbReference>
<reference evidence="8 9" key="1">
    <citation type="journal article" date="2017" name="Nat. Commun.">
        <title>In situ click chemistry generation of cyclooxygenase-2 inhibitors.</title>
        <authorList>
            <person name="Bhardwaj A."/>
            <person name="Kaur J."/>
            <person name="Wuest M."/>
            <person name="Wuest F."/>
        </authorList>
    </citation>
    <scope>NUCLEOTIDE SEQUENCE [LARGE SCALE GENOMIC DNA]</scope>
    <source>
        <strain evidence="8">S2_012_000_R3_94</strain>
    </source>
</reference>
<dbReference type="Pfam" id="PF04263">
    <property type="entry name" value="TPK_catalytic"/>
    <property type="match status" value="1"/>
</dbReference>
<proteinExistence type="predicted"/>
<dbReference type="InterPro" id="IPR036371">
    <property type="entry name" value="TPK_B1-bd_sf"/>
</dbReference>
<dbReference type="EC" id="2.7.6.2" evidence="5"/>
<dbReference type="Pfam" id="PF04265">
    <property type="entry name" value="TPK_B1_binding"/>
    <property type="match status" value="1"/>
</dbReference>
<dbReference type="GO" id="GO:0004788">
    <property type="term" value="F:thiamine diphosphokinase activity"/>
    <property type="evidence" value="ECO:0007669"/>
    <property type="project" value="UniProtKB-UniRule"/>
</dbReference>
<evidence type="ECO:0000259" key="6">
    <source>
        <dbReference type="Pfam" id="PF04263"/>
    </source>
</evidence>
<keyword evidence="2" id="KW-0547">Nucleotide-binding</keyword>
<evidence type="ECO:0000313" key="9">
    <source>
        <dbReference type="Proteomes" id="UP000315344"/>
    </source>
</evidence>
<evidence type="ECO:0000256" key="1">
    <source>
        <dbReference type="ARBA" id="ARBA00022679"/>
    </source>
</evidence>
<dbReference type="EMBL" id="VAFL01000011">
    <property type="protein sequence ID" value="TKW65725.1"/>
    <property type="molecule type" value="Genomic_DNA"/>
</dbReference>
<dbReference type="SUPFAM" id="SSF63999">
    <property type="entry name" value="Thiamin pyrophosphokinase, catalytic domain"/>
    <property type="match status" value="1"/>
</dbReference>
<dbReference type="CDD" id="cd07995">
    <property type="entry name" value="TPK"/>
    <property type="match status" value="1"/>
</dbReference>
<evidence type="ECO:0000259" key="7">
    <source>
        <dbReference type="Pfam" id="PF04265"/>
    </source>
</evidence>
<dbReference type="GO" id="GO:0016301">
    <property type="term" value="F:kinase activity"/>
    <property type="evidence" value="ECO:0007669"/>
    <property type="project" value="UniProtKB-KW"/>
</dbReference>
<evidence type="ECO:0000256" key="2">
    <source>
        <dbReference type="ARBA" id="ARBA00022741"/>
    </source>
</evidence>
<evidence type="ECO:0000256" key="5">
    <source>
        <dbReference type="NCBIfam" id="TIGR01378"/>
    </source>
</evidence>
<gene>
    <name evidence="8" type="ORF">DI616_14010</name>
</gene>
<dbReference type="SUPFAM" id="SSF63862">
    <property type="entry name" value="Thiamin pyrophosphokinase, substrate-binding domain"/>
    <property type="match status" value="1"/>
</dbReference>
<dbReference type="GO" id="GO:0005524">
    <property type="term" value="F:ATP binding"/>
    <property type="evidence" value="ECO:0007669"/>
    <property type="project" value="UniProtKB-KW"/>
</dbReference>
<feature type="domain" description="Thiamin pyrophosphokinase catalytic" evidence="6">
    <location>
        <begin position="56"/>
        <end position="147"/>
    </location>
</feature>
<dbReference type="PANTHER" id="PTHR41299:SF1">
    <property type="entry name" value="THIAMINE PYROPHOSPHOKINASE"/>
    <property type="match status" value="1"/>
</dbReference>
<accession>A0A533I4P8</accession>
<dbReference type="InterPro" id="IPR007371">
    <property type="entry name" value="TPK_catalytic"/>
</dbReference>
<dbReference type="PANTHER" id="PTHR41299">
    <property type="entry name" value="THIAMINE PYROPHOSPHOKINASE"/>
    <property type="match status" value="1"/>
</dbReference>
<dbReference type="GO" id="GO:0006772">
    <property type="term" value="P:thiamine metabolic process"/>
    <property type="evidence" value="ECO:0007669"/>
    <property type="project" value="UniProtKB-UniRule"/>
</dbReference>
<dbReference type="InterPro" id="IPR006282">
    <property type="entry name" value="Thi_PPkinase"/>
</dbReference>
<feature type="domain" description="Thiamin pyrophosphokinase thiamin-binding" evidence="7">
    <location>
        <begin position="176"/>
        <end position="221"/>
    </location>
</feature>
<dbReference type="AlphaFoldDB" id="A0A533I4P8"/>